<proteinExistence type="inferred from homology"/>
<dbReference type="NCBIfam" id="NF005714">
    <property type="entry name" value="PRK07529.1"/>
    <property type="match status" value="1"/>
</dbReference>
<evidence type="ECO:0000313" key="6">
    <source>
        <dbReference type="EMBL" id="NMI02072.1"/>
    </source>
</evidence>
<feature type="domain" description="AMP-binding enzyme C-terminal" evidence="5">
    <location>
        <begin position="484"/>
        <end position="559"/>
    </location>
</feature>
<feature type="compositionally biased region" description="Low complexity" evidence="3">
    <location>
        <begin position="634"/>
        <end position="647"/>
    </location>
</feature>
<reference evidence="6 7" key="1">
    <citation type="submission" date="2020-04" db="EMBL/GenBank/DDBJ databases">
        <authorList>
            <person name="Klaysubun C."/>
            <person name="Duangmal K."/>
            <person name="Lipun K."/>
        </authorList>
    </citation>
    <scope>NUCLEOTIDE SEQUENCE [LARGE SCALE GENOMIC DNA]</scope>
    <source>
        <strain evidence="6 7">K10HN5</strain>
    </source>
</reference>
<sequence>MTGELLWPVYATPDDLTAIEAVPLQARGLPETTYALLTRAAGLWPDRIAVAVLPDANWQEPHRRTFAQLLADVHRYANLLHDLGVRRTDAVALMAPNCAELLTATLAAQLAGIAAPLNALLSPAHLGALLRRSGARVLITAGPELAPDTWTSARRLAATGVLDTVLVVRPTAATAAPEPLPVLPGVTVAYLDAEAQHSDPSRFAGTVPRSSDLAALFHTGGTTGEPKLAAHTHGMEVADAWMLAAYPGFTAESTVFAALPLFHVNALVVTVLMPLFKGQQVLWAGPLGYRDPALYPLFWKLVQRYRIASMSAVPTVYAALARYPVDADISSLRFAVVGASPLPTAVRDDFQAHTGATLMEGYGLTEATCASALTFPEAFRPGTVGQRLPYQRLKAVRISTDGIWKDLPPDQTGVLAISGPAVFPGYVVGRDEHGYVLDGLGKLVDGWLDTGDLARVDSEGFVHLSGRAKDLIIRGGHNIDPTVVEDALLAHPQVAAAAAVGRPDPHAGEVPVAYVALAPGATVGEDELRSWARARVAEPAAAPKTVTVLDELPVTGVGKPYKLPLRADATRRAVLDAITEVSPRATVEVRIQDGTALATVAVRPGTDPAAVEAILGRFAIRWELRSSAEHHGSRPGAARRLAAPAVPDRGALA</sequence>
<keyword evidence="7" id="KW-1185">Reference proteome</keyword>
<dbReference type="Gene3D" id="3.40.50.12780">
    <property type="entry name" value="N-terminal domain of ligase-like"/>
    <property type="match status" value="1"/>
</dbReference>
<evidence type="ECO:0000313" key="7">
    <source>
        <dbReference type="Proteomes" id="UP000820669"/>
    </source>
</evidence>
<gene>
    <name evidence="6" type="ORF">HF526_32975</name>
</gene>
<dbReference type="Gene3D" id="3.30.300.30">
    <property type="match status" value="1"/>
</dbReference>
<evidence type="ECO:0000256" key="1">
    <source>
        <dbReference type="ARBA" id="ARBA00006432"/>
    </source>
</evidence>
<dbReference type="Proteomes" id="UP000820669">
    <property type="component" value="Unassembled WGS sequence"/>
</dbReference>
<evidence type="ECO:0000259" key="4">
    <source>
        <dbReference type="Pfam" id="PF00501"/>
    </source>
</evidence>
<dbReference type="PANTHER" id="PTHR43201:SF5">
    <property type="entry name" value="MEDIUM-CHAIN ACYL-COA LIGASE ACSF2, MITOCHONDRIAL"/>
    <property type="match status" value="1"/>
</dbReference>
<dbReference type="InterPro" id="IPR045851">
    <property type="entry name" value="AMP-bd_C_sf"/>
</dbReference>
<dbReference type="InterPro" id="IPR025110">
    <property type="entry name" value="AMP-bd_C"/>
</dbReference>
<dbReference type="InterPro" id="IPR042099">
    <property type="entry name" value="ANL_N_sf"/>
</dbReference>
<comment type="similarity">
    <text evidence="1">Belongs to the ATP-dependent AMP-binding enzyme family.</text>
</comment>
<feature type="region of interest" description="Disordered" evidence="3">
    <location>
        <begin position="629"/>
        <end position="653"/>
    </location>
</feature>
<evidence type="ECO:0000256" key="2">
    <source>
        <dbReference type="ARBA" id="ARBA00022598"/>
    </source>
</evidence>
<name>A0ABX1SKL4_9PSEU</name>
<organism evidence="6 7">
    <name type="scientific">Pseudonocardia acidicola</name>
    <dbReference type="NCBI Taxonomy" id="2724939"/>
    <lineage>
        <taxon>Bacteria</taxon>
        <taxon>Bacillati</taxon>
        <taxon>Actinomycetota</taxon>
        <taxon>Actinomycetes</taxon>
        <taxon>Pseudonocardiales</taxon>
        <taxon>Pseudonocardiaceae</taxon>
        <taxon>Pseudonocardia</taxon>
    </lineage>
</organism>
<dbReference type="Pfam" id="PF00501">
    <property type="entry name" value="AMP-binding"/>
    <property type="match status" value="1"/>
</dbReference>
<evidence type="ECO:0000259" key="5">
    <source>
        <dbReference type="Pfam" id="PF13193"/>
    </source>
</evidence>
<dbReference type="EMBL" id="JAAXLA010000119">
    <property type="protein sequence ID" value="NMI02072.1"/>
    <property type="molecule type" value="Genomic_DNA"/>
</dbReference>
<comment type="caution">
    <text evidence="6">The sequence shown here is derived from an EMBL/GenBank/DDBJ whole genome shotgun (WGS) entry which is preliminary data.</text>
</comment>
<protein>
    <submittedName>
        <fullName evidence="6">Acyl-CoA synthetase</fullName>
    </submittedName>
</protein>
<dbReference type="PROSITE" id="PS00455">
    <property type="entry name" value="AMP_BINDING"/>
    <property type="match status" value="1"/>
</dbReference>
<dbReference type="InterPro" id="IPR000873">
    <property type="entry name" value="AMP-dep_synth/lig_dom"/>
</dbReference>
<keyword evidence="2" id="KW-0436">Ligase</keyword>
<accession>A0ABX1SKL4</accession>
<dbReference type="InterPro" id="IPR020845">
    <property type="entry name" value="AMP-binding_CS"/>
</dbReference>
<dbReference type="Pfam" id="PF13193">
    <property type="entry name" value="AMP-binding_C"/>
    <property type="match status" value="1"/>
</dbReference>
<dbReference type="PANTHER" id="PTHR43201">
    <property type="entry name" value="ACYL-COA SYNTHETASE"/>
    <property type="match status" value="1"/>
</dbReference>
<evidence type="ECO:0000256" key="3">
    <source>
        <dbReference type="SAM" id="MobiDB-lite"/>
    </source>
</evidence>
<feature type="domain" description="AMP-dependent synthetase/ligase" evidence="4">
    <location>
        <begin position="38"/>
        <end position="426"/>
    </location>
</feature>
<dbReference type="RefSeq" id="WP_169385578.1">
    <property type="nucleotide sequence ID" value="NZ_JAAXLA010000119.1"/>
</dbReference>
<dbReference type="SUPFAM" id="SSF56801">
    <property type="entry name" value="Acetyl-CoA synthetase-like"/>
    <property type="match status" value="1"/>
</dbReference>